<dbReference type="Proteomes" id="UP000717364">
    <property type="component" value="Unassembled WGS sequence"/>
</dbReference>
<gene>
    <name evidence="1" type="ORF">IXB50_12820</name>
</gene>
<reference evidence="1" key="2">
    <citation type="journal article" date="2021" name="Mar. Drugs">
        <title>Genome Reduction and Secondary Metabolism of the Marine Sponge-Associated Cyanobacterium Leptothoe.</title>
        <authorList>
            <person name="Konstantinou D."/>
            <person name="Popin R.V."/>
            <person name="Fewer D.P."/>
            <person name="Sivonen K."/>
            <person name="Gkelis S."/>
        </authorList>
    </citation>
    <scope>NUCLEOTIDE SEQUENCE</scope>
    <source>
        <strain evidence="1">TAU-MAC 1115</strain>
    </source>
</reference>
<organism evidence="1 2">
    <name type="scientific">Leptothoe spongobia TAU-MAC 1115</name>
    <dbReference type="NCBI Taxonomy" id="1967444"/>
    <lineage>
        <taxon>Bacteria</taxon>
        <taxon>Bacillati</taxon>
        <taxon>Cyanobacteriota</taxon>
        <taxon>Cyanophyceae</taxon>
        <taxon>Nodosilineales</taxon>
        <taxon>Cymatolegaceae</taxon>
        <taxon>Leptothoe</taxon>
        <taxon>Leptothoe spongobia</taxon>
    </lineage>
</organism>
<sequence>MAEQFSLGLSSGSLRRLDIERGTTEDGRQYCWGYWDTYANSLKPEFNTMLTGYIRRIGVRQTEYKSKKSNQLLIEVLAGPTSYRIKAGLESAAGKNLVCAIAVLTQERLAKPVSIRVRPGDDDKVVLVTLFQGDEMVRGLPWPGDVTALRTAYKRAKQHLEVMQFDENGRVIRN</sequence>
<dbReference type="RefSeq" id="WP_215609374.1">
    <property type="nucleotide sequence ID" value="NZ_JADOES010000023.1"/>
</dbReference>
<name>A0A947DG93_9CYAN</name>
<protein>
    <submittedName>
        <fullName evidence="1">Uncharacterized protein</fullName>
    </submittedName>
</protein>
<evidence type="ECO:0000313" key="2">
    <source>
        <dbReference type="Proteomes" id="UP000717364"/>
    </source>
</evidence>
<accession>A0A947DG93</accession>
<proteinExistence type="predicted"/>
<evidence type="ECO:0000313" key="1">
    <source>
        <dbReference type="EMBL" id="MBT9316306.1"/>
    </source>
</evidence>
<dbReference type="EMBL" id="JADOES010000023">
    <property type="protein sequence ID" value="MBT9316306.1"/>
    <property type="molecule type" value="Genomic_DNA"/>
</dbReference>
<keyword evidence="2" id="KW-1185">Reference proteome</keyword>
<comment type="caution">
    <text evidence="1">The sequence shown here is derived from an EMBL/GenBank/DDBJ whole genome shotgun (WGS) entry which is preliminary data.</text>
</comment>
<reference evidence="1" key="1">
    <citation type="submission" date="2020-11" db="EMBL/GenBank/DDBJ databases">
        <authorList>
            <person name="Konstantinou D."/>
            <person name="Gkelis S."/>
            <person name="Popin R."/>
            <person name="Fewer D."/>
            <person name="Sivonen K."/>
        </authorList>
    </citation>
    <scope>NUCLEOTIDE SEQUENCE</scope>
    <source>
        <strain evidence="1">TAU-MAC 1115</strain>
    </source>
</reference>
<dbReference type="AlphaFoldDB" id="A0A947DG93"/>